<reference evidence="9" key="1">
    <citation type="journal article" date="2013" name="Nature">
        <title>Pan genome of the phytoplankton Emiliania underpins its global distribution.</title>
        <authorList>
            <person name="Read B.A."/>
            <person name="Kegel J."/>
            <person name="Klute M.J."/>
            <person name="Kuo A."/>
            <person name="Lefebvre S.C."/>
            <person name="Maumus F."/>
            <person name="Mayer C."/>
            <person name="Miller J."/>
            <person name="Monier A."/>
            <person name="Salamov A."/>
            <person name="Young J."/>
            <person name="Aguilar M."/>
            <person name="Claverie J.M."/>
            <person name="Frickenhaus S."/>
            <person name="Gonzalez K."/>
            <person name="Herman E.K."/>
            <person name="Lin Y.C."/>
            <person name="Napier J."/>
            <person name="Ogata H."/>
            <person name="Sarno A.F."/>
            <person name="Shmutz J."/>
            <person name="Schroeder D."/>
            <person name="de Vargas C."/>
            <person name="Verret F."/>
            <person name="von Dassow P."/>
            <person name="Valentin K."/>
            <person name="Van de Peer Y."/>
            <person name="Wheeler G."/>
            <person name="Dacks J.B."/>
            <person name="Delwiche C.F."/>
            <person name="Dyhrman S.T."/>
            <person name="Glockner G."/>
            <person name="John U."/>
            <person name="Richards T."/>
            <person name="Worden A.Z."/>
            <person name="Zhang X."/>
            <person name="Grigoriev I.V."/>
            <person name="Allen A.E."/>
            <person name="Bidle K."/>
            <person name="Borodovsky M."/>
            <person name="Bowler C."/>
            <person name="Brownlee C."/>
            <person name="Cock J.M."/>
            <person name="Elias M."/>
            <person name="Gladyshev V.N."/>
            <person name="Groth M."/>
            <person name="Guda C."/>
            <person name="Hadaegh A."/>
            <person name="Iglesias-Rodriguez M.D."/>
            <person name="Jenkins J."/>
            <person name="Jones B.M."/>
            <person name="Lawson T."/>
            <person name="Leese F."/>
            <person name="Lindquist E."/>
            <person name="Lobanov A."/>
            <person name="Lomsadze A."/>
            <person name="Malik S.B."/>
            <person name="Marsh M.E."/>
            <person name="Mackinder L."/>
            <person name="Mock T."/>
            <person name="Mueller-Roeber B."/>
            <person name="Pagarete A."/>
            <person name="Parker M."/>
            <person name="Probert I."/>
            <person name="Quesneville H."/>
            <person name="Raines C."/>
            <person name="Rensing S.A."/>
            <person name="Riano-Pachon D.M."/>
            <person name="Richier S."/>
            <person name="Rokitta S."/>
            <person name="Shiraiwa Y."/>
            <person name="Soanes D.M."/>
            <person name="van der Giezen M."/>
            <person name="Wahlund T.M."/>
            <person name="Williams B."/>
            <person name="Wilson W."/>
            <person name="Wolfe G."/>
            <person name="Wurch L.L."/>
        </authorList>
    </citation>
    <scope>NUCLEOTIDE SEQUENCE</scope>
</reference>
<proteinExistence type="inferred from homology"/>
<dbReference type="OMA" id="KNEQAND"/>
<dbReference type="RefSeq" id="XP_005760749.1">
    <property type="nucleotide sequence ID" value="XM_005760692.1"/>
</dbReference>
<keyword evidence="3 6" id="KW-0518">Myosin</keyword>
<dbReference type="PaxDb" id="2903-EOD08320"/>
<dbReference type="SMART" id="SM00242">
    <property type="entry name" value="MYSc"/>
    <property type="match status" value="1"/>
</dbReference>
<dbReference type="InterPro" id="IPR027417">
    <property type="entry name" value="P-loop_NTPase"/>
</dbReference>
<feature type="binding site" evidence="6">
    <location>
        <begin position="112"/>
        <end position="119"/>
    </location>
    <ligand>
        <name>ATP</name>
        <dbReference type="ChEBI" id="CHEBI:30616"/>
    </ligand>
</feature>
<dbReference type="GeneID" id="17254533"/>
<evidence type="ECO:0000259" key="7">
    <source>
        <dbReference type="PROSITE" id="PS51456"/>
    </source>
</evidence>
<evidence type="ECO:0000256" key="6">
    <source>
        <dbReference type="PROSITE-ProRule" id="PRU00782"/>
    </source>
</evidence>
<dbReference type="GO" id="GO:0016020">
    <property type="term" value="C:membrane"/>
    <property type="evidence" value="ECO:0007669"/>
    <property type="project" value="TreeGrafter"/>
</dbReference>
<organism evidence="8 9">
    <name type="scientific">Emiliania huxleyi (strain CCMP1516)</name>
    <dbReference type="NCBI Taxonomy" id="280463"/>
    <lineage>
        <taxon>Eukaryota</taxon>
        <taxon>Haptista</taxon>
        <taxon>Haptophyta</taxon>
        <taxon>Prymnesiophyceae</taxon>
        <taxon>Isochrysidales</taxon>
        <taxon>Noelaerhabdaceae</taxon>
        <taxon>Emiliania</taxon>
    </lineage>
</organism>
<accession>A0A0D3IAN5</accession>
<dbReference type="Gene3D" id="1.10.10.820">
    <property type="match status" value="1"/>
</dbReference>
<dbReference type="PRINTS" id="PR00193">
    <property type="entry name" value="MYOSINHEAVY"/>
</dbReference>
<dbReference type="Gene3D" id="3.40.850.10">
    <property type="entry name" value="Kinesin motor domain"/>
    <property type="match status" value="1"/>
</dbReference>
<evidence type="ECO:0000313" key="9">
    <source>
        <dbReference type="Proteomes" id="UP000013827"/>
    </source>
</evidence>
<dbReference type="PANTHER" id="PTHR13140">
    <property type="entry name" value="MYOSIN"/>
    <property type="match status" value="1"/>
</dbReference>
<dbReference type="Proteomes" id="UP000013827">
    <property type="component" value="Unassembled WGS sequence"/>
</dbReference>
<dbReference type="GO" id="GO:0000146">
    <property type="term" value="F:microfilament motor activity"/>
    <property type="evidence" value="ECO:0007669"/>
    <property type="project" value="TreeGrafter"/>
</dbReference>
<dbReference type="GO" id="GO:0051015">
    <property type="term" value="F:actin filament binding"/>
    <property type="evidence" value="ECO:0007669"/>
    <property type="project" value="TreeGrafter"/>
</dbReference>
<dbReference type="InterPro" id="IPR001609">
    <property type="entry name" value="Myosin_head_motor_dom-like"/>
</dbReference>
<dbReference type="STRING" id="2903.R1D105"/>
<keyword evidence="9" id="KW-1185">Reference proteome</keyword>
<keyword evidence="1 6" id="KW-0547">Nucleotide-binding</keyword>
<evidence type="ECO:0000256" key="5">
    <source>
        <dbReference type="ARBA" id="ARBA00023203"/>
    </source>
</evidence>
<protein>
    <recommendedName>
        <fullName evidence="7">Myosin motor domain-containing protein</fullName>
    </recommendedName>
</protein>
<dbReference type="HOGENOM" id="CLU_000192_7_5_1"/>
<dbReference type="AlphaFoldDB" id="A0A0D3IAN5"/>
<dbReference type="FunFam" id="1.10.10.820:FF:000001">
    <property type="entry name" value="Myosin heavy chain"/>
    <property type="match status" value="1"/>
</dbReference>
<dbReference type="PANTHER" id="PTHR13140:SF706">
    <property type="entry name" value="DILUTE CLASS UNCONVENTIONAL MYOSIN, ISOFORM C"/>
    <property type="match status" value="1"/>
</dbReference>
<evidence type="ECO:0000313" key="8">
    <source>
        <dbReference type="EnsemblProtists" id="EOD08320"/>
    </source>
</evidence>
<dbReference type="Gene3D" id="1.20.58.530">
    <property type="match status" value="1"/>
</dbReference>
<dbReference type="eggNOG" id="KOG0160">
    <property type="taxonomic scope" value="Eukaryota"/>
</dbReference>
<dbReference type="Gene3D" id="1.20.120.720">
    <property type="entry name" value="Myosin VI head, motor domain, U50 subdomain"/>
    <property type="match status" value="1"/>
</dbReference>
<comment type="similarity">
    <text evidence="6">Belongs to the TRAFAC class myosin-kinesin ATPase superfamily. Myosin family.</text>
</comment>
<dbReference type="SUPFAM" id="SSF52540">
    <property type="entry name" value="P-loop containing nucleoside triphosphate hydrolases"/>
    <property type="match status" value="1"/>
</dbReference>
<dbReference type="CDD" id="cd00124">
    <property type="entry name" value="MYSc"/>
    <property type="match status" value="1"/>
</dbReference>
<dbReference type="GO" id="GO:0005737">
    <property type="term" value="C:cytoplasm"/>
    <property type="evidence" value="ECO:0007669"/>
    <property type="project" value="TreeGrafter"/>
</dbReference>
<dbReference type="GO" id="GO:0016459">
    <property type="term" value="C:myosin complex"/>
    <property type="evidence" value="ECO:0007669"/>
    <property type="project" value="UniProtKB-KW"/>
</dbReference>
<dbReference type="Pfam" id="PF00063">
    <property type="entry name" value="Myosin_head"/>
    <property type="match status" value="1"/>
</dbReference>
<keyword evidence="4 6" id="KW-0505">Motor protein</keyword>
<keyword evidence="5 6" id="KW-0009">Actin-binding</keyword>
<feature type="region of interest" description="Actin-binding" evidence="6">
    <location>
        <begin position="591"/>
        <end position="613"/>
    </location>
</feature>
<dbReference type="GO" id="GO:0007015">
    <property type="term" value="P:actin filament organization"/>
    <property type="evidence" value="ECO:0007669"/>
    <property type="project" value="TreeGrafter"/>
</dbReference>
<dbReference type="InterPro" id="IPR036961">
    <property type="entry name" value="Kinesin_motor_dom_sf"/>
</dbReference>
<evidence type="ECO:0000256" key="3">
    <source>
        <dbReference type="ARBA" id="ARBA00023123"/>
    </source>
</evidence>
<evidence type="ECO:0000256" key="2">
    <source>
        <dbReference type="ARBA" id="ARBA00022840"/>
    </source>
</evidence>
<sequence>MTRAELEALPAAVLDEAVDDLTALSSVHDATMLDTLRRRHAADEIFTSIGEVVISVNPFKPVPSCTPDSIARLSQQGEAAPPHVARVASVAYRKMTGDDGSPPRAQSILISGESGAGKTEACKLCLMALASVSGSSQGATEGAVESALLLEAFGNAKTVYNDNSSRFGKWTAVFFDASRRIVACHAEAFLLEKPRVVGTGPGERSYHIFYQMLAGANEEERRELSLQSSCSAYAYLRGGTDAISGVDDAAQWRETAARMSLLGIGGERRGELMRVIAAVLAIGNIGFTAADDGTRCVSGEGGRWLAHAASLLRVSPSQLAEKLTSRVLTAGGKGRSSMYTVALDAEACEAARDALAQSLYAAAFESLVESLNGSQEEAAAAAGRVRGCATVDNERFVGLLDIFGFENFALNSFEQLCINFANERLQAHFIDALVKLRVLEYEREGVPLTAIDSLPSSPQAQLALLDGKAVGLFASLDDEGSVPGGSEQGYVDGLVARFGSNGACASEAFDPLKRGKGSRLDRLSFCVVHFAEPVRYSAEGWLAKNVSGLHPDLAFVLNQSESPLVRGMYPSSTADATAKRPSVGAAFRKSLRSLSTVMLQTTQSFLRCVKPNGHKAADTFDGRFVMRQLRYTGVAAVVAIQRAGYPVSMAHADFVGRYRCL</sequence>
<dbReference type="GO" id="GO:0005524">
    <property type="term" value="F:ATP binding"/>
    <property type="evidence" value="ECO:0007669"/>
    <property type="project" value="UniProtKB-UniRule"/>
</dbReference>
<evidence type="ECO:0000256" key="4">
    <source>
        <dbReference type="ARBA" id="ARBA00023175"/>
    </source>
</evidence>
<dbReference type="EnsemblProtists" id="EOD08320">
    <property type="protein sequence ID" value="EOD08320"/>
    <property type="gene ID" value="EMIHUDRAFT_68202"/>
</dbReference>
<evidence type="ECO:0000256" key="1">
    <source>
        <dbReference type="ARBA" id="ARBA00022741"/>
    </source>
</evidence>
<feature type="domain" description="Myosin motor" evidence="7">
    <location>
        <begin position="16"/>
        <end position="661"/>
    </location>
</feature>
<dbReference type="PROSITE" id="PS51456">
    <property type="entry name" value="MYOSIN_MOTOR"/>
    <property type="match status" value="1"/>
</dbReference>
<reference evidence="8" key="2">
    <citation type="submission" date="2024-10" db="UniProtKB">
        <authorList>
            <consortium name="EnsemblProtists"/>
        </authorList>
    </citation>
    <scope>IDENTIFICATION</scope>
</reference>
<name>A0A0D3IAN5_EMIH1</name>
<dbReference type="KEGG" id="ehx:EMIHUDRAFT_68202"/>
<keyword evidence="2 6" id="KW-0067">ATP-binding</keyword>